<organism evidence="9 10">
    <name type="scientific">Anaerosalibacter bizertensis</name>
    <dbReference type="NCBI Taxonomy" id="932217"/>
    <lineage>
        <taxon>Bacteria</taxon>
        <taxon>Bacillati</taxon>
        <taxon>Bacillota</taxon>
        <taxon>Tissierellia</taxon>
        <taxon>Tissierellales</taxon>
        <taxon>Sporanaerobacteraceae</taxon>
        <taxon>Anaerosalibacter</taxon>
    </lineage>
</organism>
<dbReference type="RefSeq" id="WP_154482785.1">
    <property type="nucleotide sequence ID" value="NZ_JAHLOA010000001.1"/>
</dbReference>
<comment type="caution">
    <text evidence="9">The sequence shown here is derived from an EMBL/GenBank/DDBJ whole genome shotgun (WGS) entry which is preliminary data.</text>
</comment>
<dbReference type="OrthoDB" id="8659436at2"/>
<dbReference type="InterPro" id="IPR043135">
    <property type="entry name" value="Fur_C"/>
</dbReference>
<dbReference type="InterPro" id="IPR002481">
    <property type="entry name" value="FUR"/>
</dbReference>
<feature type="binding site" evidence="7">
    <location>
        <position position="104"/>
    </location>
    <ligand>
        <name>Zn(2+)</name>
        <dbReference type="ChEBI" id="CHEBI:29105"/>
    </ligand>
</feature>
<evidence type="ECO:0000256" key="1">
    <source>
        <dbReference type="ARBA" id="ARBA00007957"/>
    </source>
</evidence>
<dbReference type="Gene3D" id="3.30.1490.190">
    <property type="match status" value="1"/>
</dbReference>
<keyword evidence="5" id="KW-0238">DNA-binding</keyword>
<evidence type="ECO:0000313" key="11">
    <source>
        <dbReference type="Proteomes" id="UP001108123"/>
    </source>
</evidence>
<evidence type="ECO:0000313" key="10">
    <source>
        <dbReference type="Proteomes" id="UP000462760"/>
    </source>
</evidence>
<keyword evidence="3 7" id="KW-0862">Zinc</keyword>
<dbReference type="GO" id="GO:0008270">
    <property type="term" value="F:zinc ion binding"/>
    <property type="evidence" value="ECO:0007669"/>
    <property type="project" value="TreeGrafter"/>
</dbReference>
<dbReference type="EMBL" id="VULR01000002">
    <property type="protein sequence ID" value="MSS42654.1"/>
    <property type="molecule type" value="Genomic_DNA"/>
</dbReference>
<evidence type="ECO:0000256" key="7">
    <source>
        <dbReference type="PIRSR" id="PIRSR602481-1"/>
    </source>
</evidence>
<reference evidence="9 10" key="1">
    <citation type="submission" date="2019-08" db="EMBL/GenBank/DDBJ databases">
        <title>In-depth cultivation of the pig gut microbiome towards novel bacterial diversity and tailored functional studies.</title>
        <authorList>
            <person name="Wylensek D."/>
            <person name="Hitch T.C.A."/>
            <person name="Clavel T."/>
        </authorList>
    </citation>
    <scope>NUCLEOTIDE SEQUENCE [LARGE SCALE GENOMIC DNA]</scope>
    <source>
        <strain evidence="9 10">Med78-601-WT-4W-RMD-3</strain>
    </source>
</reference>
<dbReference type="PANTHER" id="PTHR33202">
    <property type="entry name" value="ZINC UPTAKE REGULATION PROTEIN"/>
    <property type="match status" value="1"/>
</dbReference>
<proteinExistence type="inferred from homology"/>
<gene>
    <name evidence="9" type="ORF">FYJ27_02740</name>
    <name evidence="8" type="ORF">L0P62_00140</name>
</gene>
<reference evidence="8" key="2">
    <citation type="submission" date="2022-01" db="EMBL/GenBank/DDBJ databases">
        <title>Collection of gut derived symbiotic bacterial strains cultured from healthy donors.</title>
        <authorList>
            <person name="Lin H."/>
            <person name="Kohout C."/>
            <person name="Waligurski E."/>
            <person name="Pamer E.G."/>
        </authorList>
    </citation>
    <scope>NUCLEOTIDE SEQUENCE</scope>
    <source>
        <strain evidence="8">MSK.14.39</strain>
    </source>
</reference>
<comment type="similarity">
    <text evidence="1">Belongs to the Fur family.</text>
</comment>
<feature type="binding site" evidence="7">
    <location>
        <position position="151"/>
    </location>
    <ligand>
        <name>Zn(2+)</name>
        <dbReference type="ChEBI" id="CHEBI:29105"/>
    </ligand>
</feature>
<keyword evidence="4" id="KW-0805">Transcription regulation</keyword>
<keyword evidence="7" id="KW-0479">Metal-binding</keyword>
<dbReference type="EMBL" id="JAKNID010000001">
    <property type="protein sequence ID" value="MCG4563848.1"/>
    <property type="molecule type" value="Genomic_DNA"/>
</dbReference>
<dbReference type="GO" id="GO:0003700">
    <property type="term" value="F:DNA-binding transcription factor activity"/>
    <property type="evidence" value="ECO:0007669"/>
    <property type="project" value="InterPro"/>
</dbReference>
<dbReference type="InterPro" id="IPR036390">
    <property type="entry name" value="WH_DNA-bd_sf"/>
</dbReference>
<name>A0A844FF77_9FIRM</name>
<evidence type="ECO:0000256" key="2">
    <source>
        <dbReference type="ARBA" id="ARBA00022491"/>
    </source>
</evidence>
<accession>A0A844FF77</accession>
<feature type="binding site" evidence="7">
    <location>
        <position position="148"/>
    </location>
    <ligand>
        <name>Zn(2+)</name>
        <dbReference type="ChEBI" id="CHEBI:29105"/>
    </ligand>
</feature>
<evidence type="ECO:0000256" key="4">
    <source>
        <dbReference type="ARBA" id="ARBA00023015"/>
    </source>
</evidence>
<keyword evidence="11" id="KW-1185">Reference proteome</keyword>
<dbReference type="GO" id="GO:0000976">
    <property type="term" value="F:transcription cis-regulatory region binding"/>
    <property type="evidence" value="ECO:0007669"/>
    <property type="project" value="TreeGrafter"/>
</dbReference>
<evidence type="ECO:0000313" key="9">
    <source>
        <dbReference type="EMBL" id="MSS42654.1"/>
    </source>
</evidence>
<evidence type="ECO:0000313" key="8">
    <source>
        <dbReference type="EMBL" id="MCG4563848.1"/>
    </source>
</evidence>
<comment type="cofactor">
    <cofactor evidence="7">
        <name>Zn(2+)</name>
        <dbReference type="ChEBI" id="CHEBI:29105"/>
    </cofactor>
    <text evidence="7">Binds 1 zinc ion per subunit.</text>
</comment>
<evidence type="ECO:0000256" key="3">
    <source>
        <dbReference type="ARBA" id="ARBA00022833"/>
    </source>
</evidence>
<dbReference type="Proteomes" id="UP000462760">
    <property type="component" value="Unassembled WGS sequence"/>
</dbReference>
<dbReference type="InterPro" id="IPR036388">
    <property type="entry name" value="WH-like_DNA-bd_sf"/>
</dbReference>
<keyword evidence="2" id="KW-0678">Repressor</keyword>
<feature type="binding site" evidence="7">
    <location>
        <position position="107"/>
    </location>
    <ligand>
        <name>Zn(2+)</name>
        <dbReference type="ChEBI" id="CHEBI:29105"/>
    </ligand>
</feature>
<dbReference type="GO" id="GO:0045892">
    <property type="term" value="P:negative regulation of DNA-templated transcription"/>
    <property type="evidence" value="ECO:0007669"/>
    <property type="project" value="TreeGrafter"/>
</dbReference>
<keyword evidence="6" id="KW-0804">Transcription</keyword>
<dbReference type="Pfam" id="PF01475">
    <property type="entry name" value="FUR"/>
    <property type="match status" value="1"/>
</dbReference>
<evidence type="ECO:0000256" key="5">
    <source>
        <dbReference type="ARBA" id="ARBA00023125"/>
    </source>
</evidence>
<dbReference type="GO" id="GO:1900376">
    <property type="term" value="P:regulation of secondary metabolite biosynthetic process"/>
    <property type="evidence" value="ECO:0007669"/>
    <property type="project" value="TreeGrafter"/>
</dbReference>
<sequence>MKEFNAHEKESYLLIKKLIEDNGYKMTYQRREILSQFIINKNNHLSAEKVYDMLKDNGIGISTVYRNINIFVDLDILKEFRVDNKSYYELKMYARKPLHIHLQCEKCGKIKDIVDKEIILNYLKINNLIEKNYNIEIDDVDIMFHGLCNNCTKKYI</sequence>
<protein>
    <submittedName>
        <fullName evidence="9">Transcriptional repressor</fullName>
    </submittedName>
</protein>
<dbReference type="SUPFAM" id="SSF46785">
    <property type="entry name" value="Winged helix' DNA-binding domain"/>
    <property type="match status" value="1"/>
</dbReference>
<dbReference type="PANTHER" id="PTHR33202:SF8">
    <property type="entry name" value="PEROXIDE-RESPONSIVE REPRESSOR PERR"/>
    <property type="match status" value="1"/>
</dbReference>
<dbReference type="CDD" id="cd07153">
    <property type="entry name" value="Fur_like"/>
    <property type="match status" value="1"/>
</dbReference>
<dbReference type="Gene3D" id="1.10.10.10">
    <property type="entry name" value="Winged helix-like DNA-binding domain superfamily/Winged helix DNA-binding domain"/>
    <property type="match status" value="1"/>
</dbReference>
<dbReference type="Proteomes" id="UP001108123">
    <property type="component" value="Unassembled WGS sequence"/>
</dbReference>
<dbReference type="AlphaFoldDB" id="A0A844FF77"/>
<evidence type="ECO:0000256" key="6">
    <source>
        <dbReference type="ARBA" id="ARBA00023163"/>
    </source>
</evidence>